<dbReference type="PROSITE" id="PS00392">
    <property type="entry name" value="DDC_GAD_HDC_YDC"/>
    <property type="match status" value="1"/>
</dbReference>
<proteinExistence type="inferred from homology"/>
<dbReference type="Pfam" id="PF00282">
    <property type="entry name" value="Pyridoxal_deC"/>
    <property type="match status" value="1"/>
</dbReference>
<evidence type="ECO:0000256" key="3">
    <source>
        <dbReference type="ARBA" id="ARBA00022793"/>
    </source>
</evidence>
<gene>
    <name evidence="8" type="primary">ddc</name>
    <name evidence="8" type="ORF">DE4585_03281</name>
</gene>
<evidence type="ECO:0000256" key="1">
    <source>
        <dbReference type="ARBA" id="ARBA00001933"/>
    </source>
</evidence>
<dbReference type="GO" id="GO:0005737">
    <property type="term" value="C:cytoplasm"/>
    <property type="evidence" value="ECO:0007669"/>
    <property type="project" value="TreeGrafter"/>
</dbReference>
<dbReference type="InterPro" id="IPR015424">
    <property type="entry name" value="PyrdxlP-dep_Trfase"/>
</dbReference>
<dbReference type="EMBL" id="PECH01000008">
    <property type="protein sequence ID" value="TDZ79535.1"/>
    <property type="molecule type" value="Genomic_DNA"/>
</dbReference>
<evidence type="ECO:0000256" key="7">
    <source>
        <dbReference type="RuleBase" id="RU000382"/>
    </source>
</evidence>
<dbReference type="SUPFAM" id="SSF53383">
    <property type="entry name" value="PLP-dependent transferases"/>
    <property type="match status" value="1"/>
</dbReference>
<organism evidence="8 9">
    <name type="scientific">Mycobacteroides salmoniphilum</name>
    <dbReference type="NCBI Taxonomy" id="404941"/>
    <lineage>
        <taxon>Bacteria</taxon>
        <taxon>Bacillati</taxon>
        <taxon>Actinomycetota</taxon>
        <taxon>Actinomycetes</taxon>
        <taxon>Mycobacteriales</taxon>
        <taxon>Mycobacteriaceae</taxon>
        <taxon>Mycobacteroides</taxon>
    </lineage>
</organism>
<dbReference type="AlphaFoldDB" id="A0A4R8S0K1"/>
<comment type="similarity">
    <text evidence="2 7">Belongs to the group II decarboxylase family.</text>
</comment>
<dbReference type="Gene3D" id="3.40.640.10">
    <property type="entry name" value="Type I PLP-dependent aspartate aminotransferase-like (Major domain)"/>
    <property type="match status" value="1"/>
</dbReference>
<dbReference type="InterPro" id="IPR021115">
    <property type="entry name" value="Pyridoxal-P_BS"/>
</dbReference>
<evidence type="ECO:0000256" key="6">
    <source>
        <dbReference type="PIRSR" id="PIRSR602129-50"/>
    </source>
</evidence>
<evidence type="ECO:0000256" key="2">
    <source>
        <dbReference type="ARBA" id="ARBA00009533"/>
    </source>
</evidence>
<dbReference type="EC" id="4.1.1.86" evidence="8"/>
<sequence>MGRILVTPNPSPFVGDFLTGESETAYREAITLAADRASAALGGATRPGLVDGYAALKRDAGRLDLDDPEGVGLSRALDEAAGLLAEKSVVVTHPAYLAHLHCPPALPSLAAEVLISAFNQSMDSFDQAPAATAIEQQVVEYLCARMGYAPGSDGTFTSGGTQSNLQALLLARDLFAHNTHGWDIAARGLPPQASSWRVLCTRQTHFSVRQALRLLGLGTAAVIEAPTDEAGRLRVEELGGILDEADRVGTPVFALVLTAGTTDFGAIDPLEASIAIARARGIWSHVDACAGGCLIFSEQHRNLLHGIELADSVALDFHKLLFQAISCSALLVRSRASFDVLAAHADYLNPESDSEHDVLNLVGKSLQTTRRFDALKVLVTLRAVGQRHVAAMIDATCAAARAAGHAAAEHPDLELAVPVCTNTVVLRWRRPGLAAEACDEINDTVRAELAHTGRAIVGRSSAAGGQAIKLTFVNPLVTASMAAAMVSEIAAHGNRIWYARVPEGSAV</sequence>
<dbReference type="InterPro" id="IPR015421">
    <property type="entry name" value="PyrdxlP-dep_Trfase_major"/>
</dbReference>
<reference evidence="8 9" key="1">
    <citation type="journal article" date="2019" name="Sci. Rep.">
        <title>Extended insight into the Mycobacterium chelonae-abscessus complex through whole genome sequencing of Mycobacterium salmoniphilum outbreak and Mycobacterium salmoniphilum-like strains.</title>
        <authorList>
            <person name="Behra P.R.K."/>
            <person name="Das S."/>
            <person name="Pettersson B.M.F."/>
            <person name="Shirreff L."/>
            <person name="DuCote T."/>
            <person name="Jacobsson K.G."/>
            <person name="Ennis D.G."/>
            <person name="Kirsebom L.A."/>
        </authorList>
    </citation>
    <scope>NUCLEOTIDE SEQUENCE [LARGE SCALE GENOMIC DNA]</scope>
    <source>
        <strain evidence="8 9">DE 4585</strain>
    </source>
</reference>
<keyword evidence="5 7" id="KW-0456">Lyase</keyword>
<dbReference type="InterPro" id="IPR002129">
    <property type="entry name" value="PyrdxlP-dep_de-COase"/>
</dbReference>
<dbReference type="GO" id="GO:0033983">
    <property type="term" value="F:diaminobutyrate decarboxylase activity"/>
    <property type="evidence" value="ECO:0007669"/>
    <property type="project" value="UniProtKB-EC"/>
</dbReference>
<feature type="modified residue" description="N6-(pyridoxal phosphate)lysine" evidence="6">
    <location>
        <position position="319"/>
    </location>
</feature>
<dbReference type="Gene3D" id="3.90.1150.10">
    <property type="entry name" value="Aspartate Aminotransferase, domain 1"/>
    <property type="match status" value="1"/>
</dbReference>
<name>A0A4R8S0K1_9MYCO</name>
<comment type="caution">
    <text evidence="8">The sequence shown here is derived from an EMBL/GenBank/DDBJ whole genome shotgun (WGS) entry which is preliminary data.</text>
</comment>
<comment type="cofactor">
    <cofactor evidence="1 6 7">
        <name>pyridoxal 5'-phosphate</name>
        <dbReference type="ChEBI" id="CHEBI:597326"/>
    </cofactor>
</comment>
<dbReference type="PANTHER" id="PTHR45677:SF8">
    <property type="entry name" value="CYSTEINE SULFINIC ACID DECARBOXYLASE"/>
    <property type="match status" value="1"/>
</dbReference>
<evidence type="ECO:0000256" key="5">
    <source>
        <dbReference type="ARBA" id="ARBA00023239"/>
    </source>
</evidence>
<dbReference type="PANTHER" id="PTHR45677">
    <property type="entry name" value="GLUTAMATE DECARBOXYLASE-RELATED"/>
    <property type="match status" value="1"/>
</dbReference>
<dbReference type="GO" id="GO:0030170">
    <property type="term" value="F:pyridoxal phosphate binding"/>
    <property type="evidence" value="ECO:0007669"/>
    <property type="project" value="InterPro"/>
</dbReference>
<dbReference type="Proteomes" id="UP000295117">
    <property type="component" value="Unassembled WGS sequence"/>
</dbReference>
<accession>A0A4R8S0K1</accession>
<dbReference type="InterPro" id="IPR015422">
    <property type="entry name" value="PyrdxlP-dep_Trfase_small"/>
</dbReference>
<evidence type="ECO:0000256" key="4">
    <source>
        <dbReference type="ARBA" id="ARBA00022898"/>
    </source>
</evidence>
<keyword evidence="4 6" id="KW-0663">Pyridoxal phosphate</keyword>
<evidence type="ECO:0000313" key="8">
    <source>
        <dbReference type="EMBL" id="TDZ79535.1"/>
    </source>
</evidence>
<dbReference type="GO" id="GO:0004058">
    <property type="term" value="F:aromatic-L-amino-acid decarboxylase activity"/>
    <property type="evidence" value="ECO:0007669"/>
    <property type="project" value="UniProtKB-ARBA"/>
</dbReference>
<evidence type="ECO:0000313" key="9">
    <source>
        <dbReference type="Proteomes" id="UP000295117"/>
    </source>
</evidence>
<dbReference type="GO" id="GO:0019752">
    <property type="term" value="P:carboxylic acid metabolic process"/>
    <property type="evidence" value="ECO:0007669"/>
    <property type="project" value="InterPro"/>
</dbReference>
<keyword evidence="3" id="KW-0210">Decarboxylase</keyword>
<protein>
    <submittedName>
        <fullName evidence="8">L-2,4-diaminobutyrate decarboxylase</fullName>
        <ecNumber evidence="8">4.1.1.86</ecNumber>
    </submittedName>
</protein>
<dbReference type="RefSeq" id="WP_134071997.1">
    <property type="nucleotide sequence ID" value="NZ_PECH01000008.1"/>
</dbReference>